<dbReference type="GO" id="GO:0008233">
    <property type="term" value="F:peptidase activity"/>
    <property type="evidence" value="ECO:0007669"/>
    <property type="project" value="UniProtKB-KW"/>
</dbReference>
<reference evidence="3 4" key="2">
    <citation type="journal article" date="2012" name="J. Biosci. Bioeng.">
        <title>Complete genome sequence and characterization of the N-acylhomoserine lactone-degrading gene of the potato leaf-associated Solibacillus silvestris.</title>
        <authorList>
            <person name="Morohoshi T."/>
            <person name="Tominaga Y."/>
            <person name="Someya N."/>
            <person name="Ikeda T."/>
        </authorList>
    </citation>
    <scope>NUCLEOTIDE SEQUENCE [LARGE SCALE GENOMIC DNA]</scope>
    <source>
        <strain evidence="3 4">StLB046</strain>
    </source>
</reference>
<protein>
    <submittedName>
        <fullName evidence="3">Predicted Zn-dependent protease</fullName>
    </submittedName>
</protein>
<dbReference type="RefSeq" id="WP_014824032.1">
    <property type="nucleotide sequence ID" value="NC_018065.1"/>
</dbReference>
<proteinExistence type="predicted"/>
<dbReference type="Proteomes" id="UP000006691">
    <property type="component" value="Chromosome"/>
</dbReference>
<evidence type="ECO:0000313" key="4">
    <source>
        <dbReference type="Proteomes" id="UP000006691"/>
    </source>
</evidence>
<dbReference type="EMBL" id="AP012157">
    <property type="protein sequence ID" value="BAK16769.1"/>
    <property type="molecule type" value="Genomic_DNA"/>
</dbReference>
<keyword evidence="1" id="KW-0732">Signal</keyword>
<organism evidence="3 4">
    <name type="scientific">Solibacillus silvestris (strain StLB046)</name>
    <name type="common">Bacillus silvestris</name>
    <dbReference type="NCBI Taxonomy" id="1002809"/>
    <lineage>
        <taxon>Bacteria</taxon>
        <taxon>Bacillati</taxon>
        <taxon>Bacillota</taxon>
        <taxon>Bacilli</taxon>
        <taxon>Bacillales</taxon>
        <taxon>Caryophanaceae</taxon>
        <taxon>Solibacillus</taxon>
    </lineage>
</organism>
<keyword evidence="3" id="KW-0378">Hydrolase</keyword>
<dbReference type="Pfam" id="PF10026">
    <property type="entry name" value="DUF2268"/>
    <property type="match status" value="1"/>
</dbReference>
<reference evidence="4" key="1">
    <citation type="submission" date="2011-04" db="EMBL/GenBank/DDBJ databases">
        <title>Genome sequence of Solibacillus silvestris StLB046.</title>
        <authorList>
            <person name="Morohoshi T."/>
            <person name="Someya N."/>
            <person name="Ikeda T."/>
        </authorList>
    </citation>
    <scope>NUCLEOTIDE SEQUENCE [LARGE SCALE GENOMIC DNA]</scope>
    <source>
        <strain evidence="4">StLB046</strain>
    </source>
</reference>
<dbReference type="STRING" id="1002809.SSIL_2346"/>
<feature type="chain" id="PRO_5039557478" evidence="1">
    <location>
        <begin position="23"/>
        <end position="297"/>
    </location>
</feature>
<evidence type="ECO:0000256" key="1">
    <source>
        <dbReference type="SAM" id="SignalP"/>
    </source>
</evidence>
<dbReference type="GO" id="GO:0006508">
    <property type="term" value="P:proteolysis"/>
    <property type="evidence" value="ECO:0007669"/>
    <property type="project" value="UniProtKB-KW"/>
</dbReference>
<dbReference type="InterPro" id="IPR018728">
    <property type="entry name" value="DUF2268"/>
</dbReference>
<dbReference type="PATRIC" id="fig|1002809.3.peg.2362"/>
<dbReference type="KEGG" id="siv:SSIL_2346"/>
<keyword evidence="3" id="KW-0645">Protease</keyword>
<dbReference type="AlphaFoldDB" id="F2FAK2"/>
<feature type="domain" description="DUF2268" evidence="2">
    <location>
        <begin position="132"/>
        <end position="288"/>
    </location>
</feature>
<accession>F2FAK2</accession>
<dbReference type="HOGENOM" id="CLU_860332_0_0_9"/>
<keyword evidence="4" id="KW-1185">Reference proteome</keyword>
<sequence length="297" mass="34047">MRNILKFIVPFIVLLLTLSACTQTDRSEKEESFDDKELLYLFENSDTNQKFKIVHVNTIFDSYLEKVKDPTSQSNLELYKEEVIQPVYSDCFENGEFIHIVDSFLNKAPTSLTELKIVSELIETKKDDINALIQDALLQSAKLLPSESDVAVCVFPSSNSNVVMYTVGAGKILIPYNEYFEDNFIKAALAHEYHHSTWAESYLSTHSGSVLDNLIFEGKAVMFEKTVYPDIEITQMDFTYNNKFWSKIEPDLNSKDINRSLEILYGGNGLPLFYGYSEGYKMIKSYLDLYPNLTPEE</sequence>
<name>F2FAK2_SOLSS</name>
<evidence type="ECO:0000259" key="2">
    <source>
        <dbReference type="Pfam" id="PF10026"/>
    </source>
</evidence>
<gene>
    <name evidence="3" type="ordered locus">SSIL_2346</name>
</gene>
<evidence type="ECO:0000313" key="3">
    <source>
        <dbReference type="EMBL" id="BAK16769.1"/>
    </source>
</evidence>
<dbReference type="eggNOG" id="COG5504">
    <property type="taxonomic scope" value="Bacteria"/>
</dbReference>
<dbReference type="PROSITE" id="PS51257">
    <property type="entry name" value="PROKAR_LIPOPROTEIN"/>
    <property type="match status" value="1"/>
</dbReference>
<feature type="signal peptide" evidence="1">
    <location>
        <begin position="1"/>
        <end position="22"/>
    </location>
</feature>